<comment type="caution">
    <text evidence="2">The sequence shown here is derived from an EMBL/GenBank/DDBJ whole genome shotgun (WGS) entry which is preliminary data.</text>
</comment>
<keyword evidence="3" id="KW-1185">Reference proteome</keyword>
<protein>
    <submittedName>
        <fullName evidence="2">Uncharacterized protein</fullName>
    </submittedName>
</protein>
<name>A0A7J9CLS8_GOSGO</name>
<organism evidence="2 3">
    <name type="scientific">Gossypium gossypioides</name>
    <name type="common">Mexican cotton</name>
    <name type="synonym">Selera gossypioides</name>
    <dbReference type="NCBI Taxonomy" id="34282"/>
    <lineage>
        <taxon>Eukaryota</taxon>
        <taxon>Viridiplantae</taxon>
        <taxon>Streptophyta</taxon>
        <taxon>Embryophyta</taxon>
        <taxon>Tracheophyta</taxon>
        <taxon>Spermatophyta</taxon>
        <taxon>Magnoliopsida</taxon>
        <taxon>eudicotyledons</taxon>
        <taxon>Gunneridae</taxon>
        <taxon>Pentapetalae</taxon>
        <taxon>rosids</taxon>
        <taxon>malvids</taxon>
        <taxon>Malvales</taxon>
        <taxon>Malvaceae</taxon>
        <taxon>Malvoideae</taxon>
        <taxon>Gossypium</taxon>
    </lineage>
</organism>
<dbReference type="Proteomes" id="UP000593579">
    <property type="component" value="Unassembled WGS sequence"/>
</dbReference>
<dbReference type="OrthoDB" id="1113087at2759"/>
<proteinExistence type="predicted"/>
<feature type="transmembrane region" description="Helical" evidence="1">
    <location>
        <begin position="62"/>
        <end position="88"/>
    </location>
</feature>
<gene>
    <name evidence="2" type="ORF">Gogos_003183</name>
</gene>
<dbReference type="EMBL" id="JABEZY010000011">
    <property type="protein sequence ID" value="MBA0749234.1"/>
    <property type="molecule type" value="Genomic_DNA"/>
</dbReference>
<keyword evidence="1" id="KW-0472">Membrane</keyword>
<evidence type="ECO:0000256" key="1">
    <source>
        <dbReference type="SAM" id="Phobius"/>
    </source>
</evidence>
<dbReference type="AlphaFoldDB" id="A0A7J9CLS8"/>
<reference evidence="2 3" key="1">
    <citation type="journal article" date="2019" name="Genome Biol. Evol.">
        <title>Insights into the evolution of the New World diploid cottons (Gossypium, subgenus Houzingenia) based on genome sequencing.</title>
        <authorList>
            <person name="Grover C.E."/>
            <person name="Arick M.A. 2nd"/>
            <person name="Thrash A."/>
            <person name="Conover J.L."/>
            <person name="Sanders W.S."/>
            <person name="Peterson D.G."/>
            <person name="Frelichowski J.E."/>
            <person name="Scheffler J.A."/>
            <person name="Scheffler B.E."/>
            <person name="Wendel J.F."/>
        </authorList>
    </citation>
    <scope>NUCLEOTIDE SEQUENCE [LARGE SCALE GENOMIC DNA]</scope>
    <source>
        <strain evidence="2">5</strain>
        <tissue evidence="2">Leaf</tissue>
    </source>
</reference>
<evidence type="ECO:0000313" key="3">
    <source>
        <dbReference type="Proteomes" id="UP000593579"/>
    </source>
</evidence>
<keyword evidence="1" id="KW-0812">Transmembrane</keyword>
<evidence type="ECO:0000313" key="2">
    <source>
        <dbReference type="EMBL" id="MBA0749234.1"/>
    </source>
</evidence>
<keyword evidence="1" id="KW-1133">Transmembrane helix</keyword>
<accession>A0A7J9CLS8</accession>
<sequence>MGQVKILKRNEDLKQSKPDKRVRFVKKNVDVDLVSIDYLSFDPRFVLTQIRLTKLENNGSKIVLISFYVGSAFITSFPLSFVSLLVFFTKKIGVALKDDVARSALMRILRLD</sequence>